<accession>A0A6I2LCI2</accession>
<keyword evidence="2" id="KW-1185">Reference proteome</keyword>
<sequence>MIYISKRGWQHILKHHTGTQMQGSRKKSTFNANEDLVQLINLASQHPPLGKIRNHLVRVFDAGHPVGINRRTGQPTTLVTVLTRLNGELVTMFPGTP</sequence>
<dbReference type="Proteomes" id="UP000433309">
    <property type="component" value="Unassembled WGS sequence"/>
</dbReference>
<name>A0A6I2LCI2_9BURK</name>
<protein>
    <recommendedName>
        <fullName evidence="3">DUF4258 domain-containing protein</fullName>
    </recommendedName>
</protein>
<evidence type="ECO:0000313" key="2">
    <source>
        <dbReference type="Proteomes" id="UP000433309"/>
    </source>
</evidence>
<evidence type="ECO:0000313" key="1">
    <source>
        <dbReference type="EMBL" id="MRW94524.1"/>
    </source>
</evidence>
<comment type="caution">
    <text evidence="1">The sequence shown here is derived from an EMBL/GenBank/DDBJ whole genome shotgun (WGS) entry which is preliminary data.</text>
</comment>
<evidence type="ECO:0008006" key="3">
    <source>
        <dbReference type="Google" id="ProtNLM"/>
    </source>
</evidence>
<reference evidence="1 2" key="1">
    <citation type="submission" date="2019-11" db="EMBL/GenBank/DDBJ databases">
        <title>Novel species isolated from a subtropical stream in China.</title>
        <authorList>
            <person name="Lu H."/>
        </authorList>
    </citation>
    <scope>NUCLEOTIDE SEQUENCE [LARGE SCALE GENOMIC DNA]</scope>
    <source>
        <strain evidence="1 2">FT80W</strain>
    </source>
</reference>
<organism evidence="1 2">
    <name type="scientific">Duganella guangzhouensis</name>
    <dbReference type="NCBI Taxonomy" id="2666084"/>
    <lineage>
        <taxon>Bacteria</taxon>
        <taxon>Pseudomonadati</taxon>
        <taxon>Pseudomonadota</taxon>
        <taxon>Betaproteobacteria</taxon>
        <taxon>Burkholderiales</taxon>
        <taxon>Oxalobacteraceae</taxon>
        <taxon>Telluria group</taxon>
        <taxon>Duganella</taxon>
    </lineage>
</organism>
<dbReference type="AlphaFoldDB" id="A0A6I2LCI2"/>
<gene>
    <name evidence="1" type="ORF">GJ699_31605</name>
</gene>
<dbReference type="RefSeq" id="WP_154383401.1">
    <property type="nucleotide sequence ID" value="NZ_WKJK01000029.1"/>
</dbReference>
<proteinExistence type="predicted"/>
<dbReference type="EMBL" id="WKJK01000029">
    <property type="protein sequence ID" value="MRW94524.1"/>
    <property type="molecule type" value="Genomic_DNA"/>
</dbReference>